<accession>A0A547PE63</accession>
<dbReference type="Proteomes" id="UP000316343">
    <property type="component" value="Unassembled WGS sequence"/>
</dbReference>
<evidence type="ECO:0000313" key="2">
    <source>
        <dbReference type="Proteomes" id="UP000316343"/>
    </source>
</evidence>
<proteinExistence type="predicted"/>
<sequence length="180" mass="18938">MRIWALSIAMLAVAACDSGNVPPPSSQSELRASTPYVEVDEVALRGDGITAGTESFYFAAGQNEVEGALEQALGDPGDKGENGECGAGAMAFASYPGGLTVNFQGGSLVGWNWDSDADNISLNGDYRIGTLRTEIEALDGFVMIEDSTLGEEFALGDRIGGFFEGDAVSMFYAGTQCFFR</sequence>
<comment type="caution">
    <text evidence="1">The sequence shown here is derived from an EMBL/GenBank/DDBJ whole genome shotgun (WGS) entry which is preliminary data.</text>
</comment>
<dbReference type="AlphaFoldDB" id="A0A547PE63"/>
<organism evidence="1 2">
    <name type="scientific">Erythrobacter insulae</name>
    <dbReference type="NCBI Taxonomy" id="2584124"/>
    <lineage>
        <taxon>Bacteria</taxon>
        <taxon>Pseudomonadati</taxon>
        <taxon>Pseudomonadota</taxon>
        <taxon>Alphaproteobacteria</taxon>
        <taxon>Sphingomonadales</taxon>
        <taxon>Erythrobacteraceae</taxon>
        <taxon>Erythrobacter/Porphyrobacter group</taxon>
        <taxon>Erythrobacter</taxon>
    </lineage>
</organism>
<keyword evidence="2" id="KW-1185">Reference proteome</keyword>
<dbReference type="RefSeq" id="WP_142788697.1">
    <property type="nucleotide sequence ID" value="NZ_VHJK01000001.1"/>
</dbReference>
<gene>
    <name evidence="1" type="ORF">FGU71_11500</name>
</gene>
<dbReference type="PROSITE" id="PS51257">
    <property type="entry name" value="PROKAR_LIPOPROTEIN"/>
    <property type="match status" value="1"/>
</dbReference>
<protein>
    <submittedName>
        <fullName evidence="1">Aspartate-semialdehyde dehydrogenase</fullName>
    </submittedName>
</protein>
<evidence type="ECO:0000313" key="1">
    <source>
        <dbReference type="EMBL" id="TRD12426.1"/>
    </source>
</evidence>
<dbReference type="OrthoDB" id="878483at2"/>
<dbReference type="EMBL" id="VHJK01000001">
    <property type="protein sequence ID" value="TRD12426.1"/>
    <property type="molecule type" value="Genomic_DNA"/>
</dbReference>
<name>A0A547PE63_9SPHN</name>
<reference evidence="1 2" key="1">
    <citation type="submission" date="2019-06" db="EMBL/GenBank/DDBJ databases">
        <title>Erythrobacter insulae sp. nov., isolated from a tidal flat.</title>
        <authorList>
            <person name="Yoon J.-H."/>
        </authorList>
    </citation>
    <scope>NUCLEOTIDE SEQUENCE [LARGE SCALE GENOMIC DNA]</scope>
    <source>
        <strain evidence="1 2">JBTF-M21</strain>
    </source>
</reference>